<organism evidence="1 2">
    <name type="scientific">Tautonia plasticadhaerens</name>
    <dbReference type="NCBI Taxonomy" id="2527974"/>
    <lineage>
        <taxon>Bacteria</taxon>
        <taxon>Pseudomonadati</taxon>
        <taxon>Planctomycetota</taxon>
        <taxon>Planctomycetia</taxon>
        <taxon>Isosphaerales</taxon>
        <taxon>Isosphaeraceae</taxon>
        <taxon>Tautonia</taxon>
    </lineage>
</organism>
<dbReference type="Proteomes" id="UP000317835">
    <property type="component" value="Chromosome"/>
</dbReference>
<dbReference type="AlphaFoldDB" id="A0A518H253"/>
<evidence type="ECO:0000313" key="1">
    <source>
        <dbReference type="EMBL" id="QDV34913.1"/>
    </source>
</evidence>
<name>A0A518H253_9BACT</name>
<dbReference type="NCBIfam" id="TIGR01563">
    <property type="entry name" value="gp16_SPP1"/>
    <property type="match status" value="1"/>
</dbReference>
<dbReference type="InterPro" id="IPR038666">
    <property type="entry name" value="SSP1_head-tail_sf"/>
</dbReference>
<dbReference type="KEGG" id="tpla:ElP_28100"/>
<dbReference type="Pfam" id="PF05521">
    <property type="entry name" value="Phage_HCP"/>
    <property type="match status" value="1"/>
</dbReference>
<proteinExistence type="predicted"/>
<dbReference type="InterPro" id="IPR008767">
    <property type="entry name" value="Phage_SPP1_head-tail_adaptor"/>
</dbReference>
<protein>
    <submittedName>
        <fullName evidence="1">Phage head-tail joining protein</fullName>
    </submittedName>
</protein>
<keyword evidence="2" id="KW-1185">Reference proteome</keyword>
<reference evidence="1 2" key="1">
    <citation type="submission" date="2019-02" db="EMBL/GenBank/DDBJ databases">
        <title>Deep-cultivation of Planctomycetes and their phenomic and genomic characterization uncovers novel biology.</title>
        <authorList>
            <person name="Wiegand S."/>
            <person name="Jogler M."/>
            <person name="Boedeker C."/>
            <person name="Pinto D."/>
            <person name="Vollmers J."/>
            <person name="Rivas-Marin E."/>
            <person name="Kohn T."/>
            <person name="Peeters S.H."/>
            <person name="Heuer A."/>
            <person name="Rast P."/>
            <person name="Oberbeckmann S."/>
            <person name="Bunk B."/>
            <person name="Jeske O."/>
            <person name="Meyerdierks A."/>
            <person name="Storesund J.E."/>
            <person name="Kallscheuer N."/>
            <person name="Luecker S."/>
            <person name="Lage O.M."/>
            <person name="Pohl T."/>
            <person name="Merkel B.J."/>
            <person name="Hornburger P."/>
            <person name="Mueller R.-W."/>
            <person name="Bruemmer F."/>
            <person name="Labrenz M."/>
            <person name="Spormann A.M."/>
            <person name="Op den Camp H."/>
            <person name="Overmann J."/>
            <person name="Amann R."/>
            <person name="Jetten M.S.M."/>
            <person name="Mascher T."/>
            <person name="Medema M.H."/>
            <person name="Devos D.P."/>
            <person name="Kaster A.-K."/>
            <person name="Ovreas L."/>
            <person name="Rohde M."/>
            <person name="Galperin M.Y."/>
            <person name="Jogler C."/>
        </authorList>
    </citation>
    <scope>NUCLEOTIDE SEQUENCE [LARGE SCALE GENOMIC DNA]</scope>
    <source>
        <strain evidence="1 2">ElP</strain>
    </source>
</reference>
<sequence>MNCTNAMSRMNKRVTLQSLTQTEDGQGGFTDSWGNVASTWAEIMPMKGYERMQAMQLQTPLTHKVMIRYRAGVTNAMRLLYGERVLHIKEVINENEEGRFLRLLCVEKNPVS</sequence>
<dbReference type="Gene3D" id="2.40.10.270">
    <property type="entry name" value="Bacteriophage SPP1 head-tail adaptor protein"/>
    <property type="match status" value="1"/>
</dbReference>
<dbReference type="EMBL" id="CP036426">
    <property type="protein sequence ID" value="QDV34913.1"/>
    <property type="molecule type" value="Genomic_DNA"/>
</dbReference>
<accession>A0A518H253</accession>
<evidence type="ECO:0000313" key="2">
    <source>
        <dbReference type="Proteomes" id="UP000317835"/>
    </source>
</evidence>
<gene>
    <name evidence="1" type="ORF">ElP_28100</name>
</gene>